<protein>
    <submittedName>
        <fullName evidence="1">Uncharacterized protein</fullName>
    </submittedName>
</protein>
<organism evidence="1 2">
    <name type="scientific">Caerostris extrusa</name>
    <name type="common">Bark spider</name>
    <name type="synonym">Caerostris bankana</name>
    <dbReference type="NCBI Taxonomy" id="172846"/>
    <lineage>
        <taxon>Eukaryota</taxon>
        <taxon>Metazoa</taxon>
        <taxon>Ecdysozoa</taxon>
        <taxon>Arthropoda</taxon>
        <taxon>Chelicerata</taxon>
        <taxon>Arachnida</taxon>
        <taxon>Araneae</taxon>
        <taxon>Araneomorphae</taxon>
        <taxon>Entelegynae</taxon>
        <taxon>Araneoidea</taxon>
        <taxon>Araneidae</taxon>
        <taxon>Caerostris</taxon>
    </lineage>
</organism>
<sequence>MAKVEKAIKSQCTRLKREVRILLHCRQRRLIRDHLGSGKKGRMGEEEHSKLREVKVSAKGTESSLVDSAVNFRIKTVLSKIRQMKLKLNGQPEITCCKSWTVHLSGLKKRSIQSSSIQ</sequence>
<dbReference type="EMBL" id="BPLR01010048">
    <property type="protein sequence ID" value="GIY36446.1"/>
    <property type="molecule type" value="Genomic_DNA"/>
</dbReference>
<dbReference type="Proteomes" id="UP001054945">
    <property type="component" value="Unassembled WGS sequence"/>
</dbReference>
<comment type="caution">
    <text evidence="1">The sequence shown here is derived from an EMBL/GenBank/DDBJ whole genome shotgun (WGS) entry which is preliminary data.</text>
</comment>
<accession>A0AAV4SU38</accession>
<proteinExistence type="predicted"/>
<keyword evidence="2" id="KW-1185">Reference proteome</keyword>
<dbReference type="AlphaFoldDB" id="A0AAV4SU38"/>
<reference evidence="1 2" key="1">
    <citation type="submission" date="2021-06" db="EMBL/GenBank/DDBJ databases">
        <title>Caerostris extrusa draft genome.</title>
        <authorList>
            <person name="Kono N."/>
            <person name="Arakawa K."/>
        </authorList>
    </citation>
    <scope>NUCLEOTIDE SEQUENCE [LARGE SCALE GENOMIC DNA]</scope>
</reference>
<evidence type="ECO:0000313" key="2">
    <source>
        <dbReference type="Proteomes" id="UP001054945"/>
    </source>
</evidence>
<evidence type="ECO:0000313" key="1">
    <source>
        <dbReference type="EMBL" id="GIY36446.1"/>
    </source>
</evidence>
<name>A0AAV4SU38_CAEEX</name>
<gene>
    <name evidence="1" type="ORF">CEXT_793561</name>
</gene>